<sequence>MAGKLIVFLCVIVISQGVDIGSLKLDQVLILSRHNVRTPLMDTLEKYTPKQWPKWNDTSGMLTEKGALLEGYMGKYIYDWLDNEGFMEGCPEQKDVLIYANTKARTIDTAQAFVDSAFKNCNITVRHLDDLTVFDPIFFPIVHNTTEVFRNKISEEMTALIKKMNLTESYTELQKILQIQDADICKSLYLCDLNAAQTEVVLEVGEEPNVSGPLFIGNAIVDSFIMSYYEGMPLEDVAWGLINTTEQWELMAKISKENQNLRFNLTSGAKDIAGPLIKYMFNIFEDKSPKFSMLVGHDSNLNSVISALEFKPFELPEQFEPFPIGGKLVFQKFVDSTNQYLKIEYVYPSTNQLRNAEVLCLAHPPKRVVLELKGCKTDSNGFCLWSDFMKLNVY</sequence>
<reference evidence="4" key="1">
    <citation type="submission" date="2021-12" db="EMBL/GenBank/DDBJ databases">
        <authorList>
            <person name="King R."/>
        </authorList>
    </citation>
    <scope>NUCLEOTIDE SEQUENCE</scope>
</reference>
<gene>
    <name evidence="4" type="ORF">CINC_LOCUS9881</name>
</gene>
<accession>A0A9P0C134</accession>
<dbReference type="InterPro" id="IPR050645">
    <property type="entry name" value="Histidine_acid_phosphatase"/>
</dbReference>
<proteinExistence type="inferred from homology"/>
<dbReference type="CDD" id="cd07061">
    <property type="entry name" value="HP_HAP_like"/>
    <property type="match status" value="1"/>
</dbReference>
<dbReference type="Proteomes" id="UP001154114">
    <property type="component" value="Chromosome 30"/>
</dbReference>
<dbReference type="PROSITE" id="PS00616">
    <property type="entry name" value="HIS_ACID_PHOSPHAT_1"/>
    <property type="match status" value="1"/>
</dbReference>
<evidence type="ECO:0000256" key="2">
    <source>
        <dbReference type="ARBA" id="ARBA00005375"/>
    </source>
</evidence>
<keyword evidence="3" id="KW-0732">Signal</keyword>
<dbReference type="PROSITE" id="PS00778">
    <property type="entry name" value="HIS_ACID_PHOSPHAT_2"/>
    <property type="match status" value="1"/>
</dbReference>
<feature type="signal peptide" evidence="3">
    <location>
        <begin position="1"/>
        <end position="17"/>
    </location>
</feature>
<dbReference type="InterPro" id="IPR000560">
    <property type="entry name" value="His_Pase_clade-2"/>
</dbReference>
<comment type="similarity">
    <text evidence="2">Belongs to the histidine acid phosphatase family.</text>
</comment>
<dbReference type="GO" id="GO:0003993">
    <property type="term" value="F:acid phosphatase activity"/>
    <property type="evidence" value="ECO:0007669"/>
    <property type="project" value="UniProtKB-EC"/>
</dbReference>
<dbReference type="PANTHER" id="PTHR11567:SF135">
    <property type="entry name" value="GLUCOSE-1-PHOSPHATASE"/>
    <property type="match status" value="1"/>
</dbReference>
<name>A0A9P0C134_CHRIL</name>
<evidence type="ECO:0000256" key="3">
    <source>
        <dbReference type="SAM" id="SignalP"/>
    </source>
</evidence>
<dbReference type="Gene3D" id="3.40.50.1240">
    <property type="entry name" value="Phosphoglycerate mutase-like"/>
    <property type="match status" value="2"/>
</dbReference>
<dbReference type="AlphaFoldDB" id="A0A9P0C134"/>
<evidence type="ECO:0000313" key="4">
    <source>
        <dbReference type="EMBL" id="CAH0602030.1"/>
    </source>
</evidence>
<keyword evidence="5" id="KW-1185">Reference proteome</keyword>
<dbReference type="InterPro" id="IPR033379">
    <property type="entry name" value="Acid_Pase_AS"/>
</dbReference>
<dbReference type="Pfam" id="PF00328">
    <property type="entry name" value="His_Phos_2"/>
    <property type="match status" value="1"/>
</dbReference>
<feature type="chain" id="PRO_5040373283" description="Glucose-1-phosphatase" evidence="3">
    <location>
        <begin position="18"/>
        <end position="394"/>
    </location>
</feature>
<dbReference type="EMBL" id="LR824033">
    <property type="protein sequence ID" value="CAH0602030.1"/>
    <property type="molecule type" value="Genomic_DNA"/>
</dbReference>
<comment type="catalytic activity">
    <reaction evidence="1">
        <text>a phosphate monoester + H2O = an alcohol + phosphate</text>
        <dbReference type="Rhea" id="RHEA:15017"/>
        <dbReference type="ChEBI" id="CHEBI:15377"/>
        <dbReference type="ChEBI" id="CHEBI:30879"/>
        <dbReference type="ChEBI" id="CHEBI:43474"/>
        <dbReference type="ChEBI" id="CHEBI:67140"/>
        <dbReference type="EC" id="3.1.3.2"/>
    </reaction>
</comment>
<dbReference type="GO" id="GO:0050308">
    <property type="term" value="F:sugar-phosphatase activity"/>
    <property type="evidence" value="ECO:0007669"/>
    <property type="project" value="TreeGrafter"/>
</dbReference>
<evidence type="ECO:0000256" key="1">
    <source>
        <dbReference type="ARBA" id="ARBA00000032"/>
    </source>
</evidence>
<dbReference type="NCBIfam" id="NF007553">
    <property type="entry name" value="PRK10173.1"/>
    <property type="match status" value="1"/>
</dbReference>
<evidence type="ECO:0008006" key="6">
    <source>
        <dbReference type="Google" id="ProtNLM"/>
    </source>
</evidence>
<protein>
    <recommendedName>
        <fullName evidence="6">Glucose-1-phosphatase</fullName>
    </recommendedName>
</protein>
<dbReference type="PANTHER" id="PTHR11567">
    <property type="entry name" value="ACID PHOSPHATASE-RELATED"/>
    <property type="match status" value="1"/>
</dbReference>
<organism evidence="4 5">
    <name type="scientific">Chrysodeixis includens</name>
    <name type="common">Soybean looper</name>
    <name type="synonym">Pseudoplusia includens</name>
    <dbReference type="NCBI Taxonomy" id="689277"/>
    <lineage>
        <taxon>Eukaryota</taxon>
        <taxon>Metazoa</taxon>
        <taxon>Ecdysozoa</taxon>
        <taxon>Arthropoda</taxon>
        <taxon>Hexapoda</taxon>
        <taxon>Insecta</taxon>
        <taxon>Pterygota</taxon>
        <taxon>Neoptera</taxon>
        <taxon>Endopterygota</taxon>
        <taxon>Lepidoptera</taxon>
        <taxon>Glossata</taxon>
        <taxon>Ditrysia</taxon>
        <taxon>Noctuoidea</taxon>
        <taxon>Noctuidae</taxon>
        <taxon>Plusiinae</taxon>
        <taxon>Chrysodeixis</taxon>
    </lineage>
</organism>
<dbReference type="SUPFAM" id="SSF53254">
    <property type="entry name" value="Phosphoglycerate mutase-like"/>
    <property type="match status" value="1"/>
</dbReference>
<evidence type="ECO:0000313" key="5">
    <source>
        <dbReference type="Proteomes" id="UP001154114"/>
    </source>
</evidence>
<dbReference type="OrthoDB" id="75078at2759"/>
<dbReference type="InterPro" id="IPR029033">
    <property type="entry name" value="His_PPase_superfam"/>
</dbReference>